<gene>
    <name evidence="1" type="ORF">J1836_006730</name>
</gene>
<accession>A0A8B0SSY3</accession>
<reference evidence="1" key="1">
    <citation type="submission" date="2021-04" db="EMBL/GenBank/DDBJ databases">
        <title>Complete Genome and methylome analysis of Thiothrix fructosivorans ATCC 49748.</title>
        <authorList>
            <person name="Fomenkov A."/>
            <person name="Sun L."/>
            <person name="Vincze T."/>
            <person name="Grabovich M.Y."/>
            <person name="Roberts R.J."/>
        </authorList>
    </citation>
    <scope>NUCLEOTIDE SEQUENCE</scope>
    <source>
        <strain evidence="1">ATCC 49748</strain>
    </source>
</reference>
<protein>
    <submittedName>
        <fullName evidence="1">Uncharacterized protein</fullName>
    </submittedName>
</protein>
<dbReference type="AlphaFoldDB" id="A0A8B0SSY3"/>
<dbReference type="EMBL" id="CP072748">
    <property type="protein sequence ID" value="QTX12022.1"/>
    <property type="molecule type" value="Genomic_DNA"/>
</dbReference>
<proteinExistence type="predicted"/>
<evidence type="ECO:0000313" key="1">
    <source>
        <dbReference type="EMBL" id="QTX12022.1"/>
    </source>
</evidence>
<organism evidence="1">
    <name type="scientific">Thiothrix fructosivorans</name>
    <dbReference type="NCBI Taxonomy" id="111770"/>
    <lineage>
        <taxon>Bacteria</taxon>
        <taxon>Pseudomonadati</taxon>
        <taxon>Pseudomonadota</taxon>
        <taxon>Gammaproteobacteria</taxon>
        <taxon>Thiotrichales</taxon>
        <taxon>Thiotrichaceae</taxon>
        <taxon>Thiothrix</taxon>
    </lineage>
</organism>
<dbReference type="RefSeq" id="WP_207250202.1">
    <property type="nucleotide sequence ID" value="NZ_JAFMPM010000006.1"/>
</dbReference>
<sequence length="76" mass="8546">MEQNSMARGVSGRIVIEINPETKQELYEQLMINNVSLKSWFLANVESFLKGKQQLTLSLAAPVIPEEKVNGERISV</sequence>
<name>A0A8B0SSY3_9GAMM</name>